<reference evidence="1 2" key="1">
    <citation type="journal article" date="2016" name="Mol. Biol. Evol.">
        <title>Comparative Genomics of Early-Diverging Mushroom-Forming Fungi Provides Insights into the Origins of Lignocellulose Decay Capabilities.</title>
        <authorList>
            <person name="Nagy L.G."/>
            <person name="Riley R."/>
            <person name="Tritt A."/>
            <person name="Adam C."/>
            <person name="Daum C."/>
            <person name="Floudas D."/>
            <person name="Sun H."/>
            <person name="Yadav J.S."/>
            <person name="Pangilinan J."/>
            <person name="Larsson K.H."/>
            <person name="Matsuura K."/>
            <person name="Barry K."/>
            <person name="Labutti K."/>
            <person name="Kuo R."/>
            <person name="Ohm R.A."/>
            <person name="Bhattacharya S.S."/>
            <person name="Shirouzu T."/>
            <person name="Yoshinaga Y."/>
            <person name="Martin F.M."/>
            <person name="Grigoriev I.V."/>
            <person name="Hibbett D.S."/>
        </authorList>
    </citation>
    <scope>NUCLEOTIDE SEQUENCE [LARGE SCALE GENOMIC DNA]</scope>
    <source>
        <strain evidence="1 2">CBS 109695</strain>
    </source>
</reference>
<feature type="non-terminal residue" evidence="1">
    <location>
        <position position="79"/>
    </location>
</feature>
<dbReference type="OrthoDB" id="2658589at2759"/>
<protein>
    <submittedName>
        <fullName evidence="1">Uncharacterized protein</fullName>
    </submittedName>
</protein>
<dbReference type="AlphaFoldDB" id="A0A167TSX3"/>
<name>A0A167TSX3_9AGAM</name>
<evidence type="ECO:0000313" key="2">
    <source>
        <dbReference type="Proteomes" id="UP000076532"/>
    </source>
</evidence>
<organism evidence="1 2">
    <name type="scientific">Athelia psychrophila</name>
    <dbReference type="NCBI Taxonomy" id="1759441"/>
    <lineage>
        <taxon>Eukaryota</taxon>
        <taxon>Fungi</taxon>
        <taxon>Dikarya</taxon>
        <taxon>Basidiomycota</taxon>
        <taxon>Agaricomycotina</taxon>
        <taxon>Agaricomycetes</taxon>
        <taxon>Agaricomycetidae</taxon>
        <taxon>Atheliales</taxon>
        <taxon>Atheliaceae</taxon>
        <taxon>Athelia</taxon>
    </lineage>
</organism>
<dbReference type="Proteomes" id="UP000076532">
    <property type="component" value="Unassembled WGS sequence"/>
</dbReference>
<sequence length="79" mass="9125">WDDKLTDDELDLVCGVYKIFTAPGTFQQSDASWWPKSSTWKNSPLNVGYWSPSCERWFQLRLAAIQAGKEKVKTAGKWR</sequence>
<evidence type="ECO:0000313" key="1">
    <source>
        <dbReference type="EMBL" id="KZP03247.1"/>
    </source>
</evidence>
<accession>A0A167TSX3</accession>
<dbReference type="EMBL" id="KV418122">
    <property type="protein sequence ID" value="KZP03247.1"/>
    <property type="molecule type" value="Genomic_DNA"/>
</dbReference>
<feature type="non-terminal residue" evidence="1">
    <location>
        <position position="1"/>
    </location>
</feature>
<proteinExistence type="predicted"/>
<keyword evidence="2" id="KW-1185">Reference proteome</keyword>
<gene>
    <name evidence="1" type="ORF">FIBSPDRAFT_699112</name>
</gene>